<evidence type="ECO:0000313" key="4">
    <source>
        <dbReference type="EMBL" id="TQN45061.1"/>
    </source>
</evidence>
<protein>
    <submittedName>
        <fullName evidence="4">Dihydropteroate synthase</fullName>
    </submittedName>
</protein>
<gene>
    <name evidence="4" type="ORF">FHX52_4291</name>
</gene>
<sequence length="335" mass="35959">MSRRPGLEPTPQPSPEAELVLAALAPLHLPRPAPLVLRGRRFDAASPAVMAIVNRTRDSFFSGNRHSDLETAKAALADAVERGADIVDVGGVRAGQEGEVVDAEEEIRRVVPFLQWARVTYPGVILSLDTWRSEVAREADGVVDLVNDTWAGHDRELVHVAGAVGAGYVISHTGGLPPRTDPVDVSYGDDPLDVVRDVLATLSRGALVAEQAGIPRERVLIDPTLDFGKTTAHSLEVLRHTADVVALNYPVLQAMSRKDFIGETLDLPAEERLEGSLAATAVAAWLGATVFRSHDVRATRRVVDMVATMRGDRPPMLSVRGTASPPATDRPVDAI</sequence>
<dbReference type="GO" id="GO:0009396">
    <property type="term" value="P:folic acid-containing compound biosynthetic process"/>
    <property type="evidence" value="ECO:0007669"/>
    <property type="project" value="InterPro"/>
</dbReference>
<dbReference type="PANTHER" id="PTHR20941">
    <property type="entry name" value="FOLATE SYNTHESIS PROTEINS"/>
    <property type="match status" value="1"/>
</dbReference>
<accession>A0A543PLV0</accession>
<dbReference type="InterPro" id="IPR011005">
    <property type="entry name" value="Dihydropteroate_synth-like_sf"/>
</dbReference>
<dbReference type="InterPro" id="IPR045031">
    <property type="entry name" value="DHP_synth-like"/>
</dbReference>
<dbReference type="PROSITE" id="PS50972">
    <property type="entry name" value="PTERIN_BINDING"/>
    <property type="match status" value="1"/>
</dbReference>
<feature type="region of interest" description="Disordered" evidence="2">
    <location>
        <begin position="314"/>
        <end position="335"/>
    </location>
</feature>
<organism evidence="4 5">
    <name type="scientific">Humibacillus xanthopallidus</name>
    <dbReference type="NCBI Taxonomy" id="412689"/>
    <lineage>
        <taxon>Bacteria</taxon>
        <taxon>Bacillati</taxon>
        <taxon>Actinomycetota</taxon>
        <taxon>Actinomycetes</taxon>
        <taxon>Micrococcales</taxon>
        <taxon>Intrasporangiaceae</taxon>
        <taxon>Humibacillus</taxon>
    </lineage>
</organism>
<dbReference type="OrthoDB" id="9811744at2"/>
<evidence type="ECO:0000259" key="3">
    <source>
        <dbReference type="PROSITE" id="PS50972"/>
    </source>
</evidence>
<dbReference type="SUPFAM" id="SSF51717">
    <property type="entry name" value="Dihydropteroate synthetase-like"/>
    <property type="match status" value="1"/>
</dbReference>
<evidence type="ECO:0000256" key="1">
    <source>
        <dbReference type="ARBA" id="ARBA00009503"/>
    </source>
</evidence>
<comment type="similarity">
    <text evidence="1">Belongs to the DHPS family.</text>
</comment>
<comment type="caution">
    <text evidence="4">The sequence shown here is derived from an EMBL/GenBank/DDBJ whole genome shotgun (WGS) entry which is preliminary data.</text>
</comment>
<dbReference type="Pfam" id="PF00809">
    <property type="entry name" value="Pterin_bind"/>
    <property type="match status" value="1"/>
</dbReference>
<dbReference type="InterPro" id="IPR006390">
    <property type="entry name" value="DHP_synth_dom"/>
</dbReference>
<dbReference type="Proteomes" id="UP000320085">
    <property type="component" value="Unassembled WGS sequence"/>
</dbReference>
<feature type="domain" description="Pterin-binding" evidence="3">
    <location>
        <begin position="47"/>
        <end position="304"/>
    </location>
</feature>
<name>A0A543PLV0_9MICO</name>
<evidence type="ECO:0000256" key="2">
    <source>
        <dbReference type="SAM" id="MobiDB-lite"/>
    </source>
</evidence>
<dbReference type="GO" id="GO:0005829">
    <property type="term" value="C:cytosol"/>
    <property type="evidence" value="ECO:0007669"/>
    <property type="project" value="TreeGrafter"/>
</dbReference>
<dbReference type="PANTHER" id="PTHR20941:SF8">
    <property type="entry name" value="INACTIVE DIHYDROPTEROATE SYNTHASE 2"/>
    <property type="match status" value="1"/>
</dbReference>
<dbReference type="NCBIfam" id="TIGR01496">
    <property type="entry name" value="DHPS"/>
    <property type="match status" value="1"/>
</dbReference>
<dbReference type="InterPro" id="IPR000489">
    <property type="entry name" value="Pterin-binding_dom"/>
</dbReference>
<evidence type="ECO:0000313" key="5">
    <source>
        <dbReference type="Proteomes" id="UP000320085"/>
    </source>
</evidence>
<dbReference type="GO" id="GO:0004156">
    <property type="term" value="F:dihydropteroate synthase activity"/>
    <property type="evidence" value="ECO:0007669"/>
    <property type="project" value="InterPro"/>
</dbReference>
<dbReference type="AlphaFoldDB" id="A0A543PLV0"/>
<dbReference type="Gene3D" id="3.20.20.20">
    <property type="entry name" value="Dihydropteroate synthase-like"/>
    <property type="match status" value="1"/>
</dbReference>
<dbReference type="EMBL" id="VFQF01000003">
    <property type="protein sequence ID" value="TQN45061.1"/>
    <property type="molecule type" value="Genomic_DNA"/>
</dbReference>
<reference evidence="4 5" key="1">
    <citation type="submission" date="2019-06" db="EMBL/GenBank/DDBJ databases">
        <title>Sequencing the genomes of 1000 actinobacteria strains.</title>
        <authorList>
            <person name="Klenk H.-P."/>
        </authorList>
    </citation>
    <scope>NUCLEOTIDE SEQUENCE [LARGE SCALE GENOMIC DNA]</scope>
    <source>
        <strain evidence="4 5">DSM 21776</strain>
    </source>
</reference>
<proteinExistence type="inferred from homology"/>